<gene>
    <name evidence="8" type="ORF">EJ913_30435</name>
</gene>
<accession>A0A3S0UXP5</accession>
<dbReference type="PANTHER" id="PTHR34820">
    <property type="entry name" value="INNER MEMBRANE PROTEIN YEBZ"/>
    <property type="match status" value="1"/>
</dbReference>
<dbReference type="InterPro" id="IPR008457">
    <property type="entry name" value="Cu-R_CopD_dom"/>
</dbReference>
<feature type="transmembrane region" description="Helical" evidence="6">
    <location>
        <begin position="106"/>
        <end position="129"/>
    </location>
</feature>
<sequence length="255" mass="26471">MNRSAGLLPLLALLRHAPALDSARLVRRFSRGALIAVAALLAAGVGLSLLQLADPAAIAGTVYGQLWLAKMVGVALLLGLASVNRLRLTPALESGSRSARDHARRLLSLSVASEMALMALVVALTAGLGTTPPPRALARPVADADPGYTAVTMAKGRQAVVSLDSARAGANSLTLHLAQPDDTPFDPKELAVELSLPAAGIEPILRRPGRTGPGAYRLDGLTLPVAGRWEVKIDALVDDFEKAVFRVTVPVGGAR</sequence>
<comment type="subcellular location">
    <subcellularLocation>
        <location evidence="1">Cell membrane</location>
        <topology evidence="1">Multi-pass membrane protein</topology>
    </subcellularLocation>
</comment>
<feature type="transmembrane region" description="Helical" evidence="6">
    <location>
        <begin position="62"/>
        <end position="86"/>
    </location>
</feature>
<dbReference type="InterPro" id="IPR032694">
    <property type="entry name" value="CopC/D"/>
</dbReference>
<keyword evidence="5 6" id="KW-0472">Membrane</keyword>
<dbReference type="EMBL" id="RZIJ01000051">
    <property type="protein sequence ID" value="RUQ60729.1"/>
    <property type="molecule type" value="Genomic_DNA"/>
</dbReference>
<keyword evidence="3 6" id="KW-0812">Transmembrane</keyword>
<evidence type="ECO:0000256" key="4">
    <source>
        <dbReference type="ARBA" id="ARBA00022989"/>
    </source>
</evidence>
<dbReference type="Proteomes" id="UP000280346">
    <property type="component" value="Unassembled WGS sequence"/>
</dbReference>
<reference evidence="8 9" key="1">
    <citation type="submission" date="2018-12" db="EMBL/GenBank/DDBJ databases">
        <authorList>
            <person name="Yang Y."/>
        </authorList>
    </citation>
    <scope>NUCLEOTIDE SEQUENCE [LARGE SCALE GENOMIC DNA]</scope>
    <source>
        <strain evidence="8 9">GSF71</strain>
    </source>
</reference>
<evidence type="ECO:0000259" key="7">
    <source>
        <dbReference type="Pfam" id="PF05425"/>
    </source>
</evidence>
<keyword evidence="2" id="KW-1003">Cell membrane</keyword>
<evidence type="ECO:0000256" key="1">
    <source>
        <dbReference type="ARBA" id="ARBA00004651"/>
    </source>
</evidence>
<evidence type="ECO:0000313" key="9">
    <source>
        <dbReference type="Proteomes" id="UP000280346"/>
    </source>
</evidence>
<evidence type="ECO:0000256" key="3">
    <source>
        <dbReference type="ARBA" id="ARBA00022692"/>
    </source>
</evidence>
<dbReference type="OrthoDB" id="8374223at2"/>
<feature type="transmembrane region" description="Helical" evidence="6">
    <location>
        <begin position="29"/>
        <end position="50"/>
    </location>
</feature>
<evidence type="ECO:0000313" key="8">
    <source>
        <dbReference type="EMBL" id="RUQ60729.1"/>
    </source>
</evidence>
<dbReference type="Pfam" id="PF05425">
    <property type="entry name" value="CopD"/>
    <property type="match status" value="1"/>
</dbReference>
<comment type="caution">
    <text evidence="8">The sequence shown here is derived from an EMBL/GenBank/DDBJ whole genome shotgun (WGS) entry which is preliminary data.</text>
</comment>
<dbReference type="AlphaFoldDB" id="A0A3S0UXP5"/>
<dbReference type="PANTHER" id="PTHR34820:SF4">
    <property type="entry name" value="INNER MEMBRANE PROTEIN YEBZ"/>
    <property type="match status" value="1"/>
</dbReference>
<evidence type="ECO:0000256" key="5">
    <source>
        <dbReference type="ARBA" id="ARBA00023136"/>
    </source>
</evidence>
<feature type="domain" description="Copper resistance protein D" evidence="7">
    <location>
        <begin position="24"/>
        <end position="128"/>
    </location>
</feature>
<keyword evidence="9" id="KW-1185">Reference proteome</keyword>
<protein>
    <submittedName>
        <fullName evidence="8">CopD family protein</fullName>
    </submittedName>
</protein>
<dbReference type="GO" id="GO:0005886">
    <property type="term" value="C:plasma membrane"/>
    <property type="evidence" value="ECO:0007669"/>
    <property type="project" value="UniProtKB-SubCell"/>
</dbReference>
<dbReference type="GO" id="GO:0006825">
    <property type="term" value="P:copper ion transport"/>
    <property type="evidence" value="ECO:0007669"/>
    <property type="project" value="InterPro"/>
</dbReference>
<name>A0A3S0UXP5_9PROT</name>
<evidence type="ECO:0000256" key="2">
    <source>
        <dbReference type="ARBA" id="ARBA00022475"/>
    </source>
</evidence>
<organism evidence="8 9">
    <name type="scientific">Azospirillum doebereinerae</name>
    <dbReference type="NCBI Taxonomy" id="92933"/>
    <lineage>
        <taxon>Bacteria</taxon>
        <taxon>Pseudomonadati</taxon>
        <taxon>Pseudomonadota</taxon>
        <taxon>Alphaproteobacteria</taxon>
        <taxon>Rhodospirillales</taxon>
        <taxon>Azospirillaceae</taxon>
        <taxon>Azospirillum</taxon>
    </lineage>
</organism>
<evidence type="ECO:0000256" key="6">
    <source>
        <dbReference type="SAM" id="Phobius"/>
    </source>
</evidence>
<keyword evidence="4 6" id="KW-1133">Transmembrane helix</keyword>
<proteinExistence type="predicted"/>